<protein>
    <submittedName>
        <fullName evidence="2">Uncharacterized protein</fullName>
    </submittedName>
</protein>
<proteinExistence type="predicted"/>
<keyword evidence="3" id="KW-1185">Reference proteome</keyword>
<accession>A0ABS7VKM3</accession>
<sequence>MVDETAHLAQADRHIAAAELRITEQEQRVAAAEAAGEDTTESKRLLENFRETLEQLYIHRRMIIEEMHDNPSPDHKNAG</sequence>
<feature type="coiled-coil region" evidence="1">
    <location>
        <begin position="8"/>
        <end position="35"/>
    </location>
</feature>
<evidence type="ECO:0000313" key="3">
    <source>
        <dbReference type="Proteomes" id="UP000704176"/>
    </source>
</evidence>
<comment type="caution">
    <text evidence="2">The sequence shown here is derived from an EMBL/GenBank/DDBJ whole genome shotgun (WGS) entry which is preliminary data.</text>
</comment>
<organism evidence="2 3">
    <name type="scientific">Microvirga puerhi</name>
    <dbReference type="NCBI Taxonomy" id="2876078"/>
    <lineage>
        <taxon>Bacteria</taxon>
        <taxon>Pseudomonadati</taxon>
        <taxon>Pseudomonadota</taxon>
        <taxon>Alphaproteobacteria</taxon>
        <taxon>Hyphomicrobiales</taxon>
        <taxon>Methylobacteriaceae</taxon>
        <taxon>Microvirga</taxon>
    </lineage>
</organism>
<reference evidence="2 3" key="1">
    <citation type="submission" date="2021-09" db="EMBL/GenBank/DDBJ databases">
        <title>The complete genome sequence of a new microorganism.</title>
        <authorList>
            <person name="Zi Z."/>
        </authorList>
    </citation>
    <scope>NUCLEOTIDE SEQUENCE [LARGE SCALE GENOMIC DNA]</scope>
    <source>
        <strain evidence="2 3">WGZ8</strain>
    </source>
</reference>
<evidence type="ECO:0000256" key="1">
    <source>
        <dbReference type="SAM" id="Coils"/>
    </source>
</evidence>
<dbReference type="RefSeq" id="WP_224311717.1">
    <property type="nucleotide sequence ID" value="NZ_JAIRBM010000003.1"/>
</dbReference>
<evidence type="ECO:0000313" key="2">
    <source>
        <dbReference type="EMBL" id="MBZ6075615.1"/>
    </source>
</evidence>
<gene>
    <name evidence="2" type="ORF">K9B37_04840</name>
</gene>
<name>A0ABS7VKM3_9HYPH</name>
<dbReference type="EMBL" id="JAIRBM010000003">
    <property type="protein sequence ID" value="MBZ6075615.1"/>
    <property type="molecule type" value="Genomic_DNA"/>
</dbReference>
<keyword evidence="1" id="KW-0175">Coiled coil</keyword>
<dbReference type="Proteomes" id="UP000704176">
    <property type="component" value="Unassembled WGS sequence"/>
</dbReference>